<keyword evidence="2" id="KW-1185">Reference proteome</keyword>
<name>A0A916VXT6_9HYPH</name>
<accession>A0A916VXT6</accession>
<dbReference type="EMBL" id="BMKB01000003">
    <property type="protein sequence ID" value="GGA51834.1"/>
    <property type="molecule type" value="Genomic_DNA"/>
</dbReference>
<sequence>MRAGSRDLITKVIKLRNLLKASQQDLRKNPSYGRAVAVQKDKRKLNEAISGLRATFVIVDEHGGR</sequence>
<evidence type="ECO:0000313" key="2">
    <source>
        <dbReference type="Proteomes" id="UP000596977"/>
    </source>
</evidence>
<dbReference type="RefSeq" id="WP_127071148.1">
    <property type="nucleotide sequence ID" value="NZ_BMKB01000003.1"/>
</dbReference>
<evidence type="ECO:0000313" key="1">
    <source>
        <dbReference type="EMBL" id="GGA51834.1"/>
    </source>
</evidence>
<organism evidence="1 2">
    <name type="scientific">Pelagibacterium lentulum</name>
    <dbReference type="NCBI Taxonomy" id="2029865"/>
    <lineage>
        <taxon>Bacteria</taxon>
        <taxon>Pseudomonadati</taxon>
        <taxon>Pseudomonadota</taxon>
        <taxon>Alphaproteobacteria</taxon>
        <taxon>Hyphomicrobiales</taxon>
        <taxon>Devosiaceae</taxon>
        <taxon>Pelagibacterium</taxon>
    </lineage>
</organism>
<proteinExistence type="predicted"/>
<dbReference type="AlphaFoldDB" id="A0A916VXT6"/>
<reference evidence="1 2" key="1">
    <citation type="journal article" date="2014" name="Int. J. Syst. Evol. Microbiol.">
        <title>Complete genome sequence of Corynebacterium casei LMG S-19264T (=DSM 44701T), isolated from a smear-ripened cheese.</title>
        <authorList>
            <consortium name="US DOE Joint Genome Institute (JGI-PGF)"/>
            <person name="Walter F."/>
            <person name="Albersmeier A."/>
            <person name="Kalinowski J."/>
            <person name="Ruckert C."/>
        </authorList>
    </citation>
    <scope>NUCLEOTIDE SEQUENCE [LARGE SCALE GENOMIC DNA]</scope>
    <source>
        <strain evidence="1 2">CGMCC 1.15896</strain>
    </source>
</reference>
<comment type="caution">
    <text evidence="1">The sequence shown here is derived from an EMBL/GenBank/DDBJ whole genome shotgun (WGS) entry which is preliminary data.</text>
</comment>
<gene>
    <name evidence="1" type="ORF">GCM10011499_22340</name>
</gene>
<dbReference type="Proteomes" id="UP000596977">
    <property type="component" value="Unassembled WGS sequence"/>
</dbReference>
<protein>
    <submittedName>
        <fullName evidence="1">Uncharacterized protein</fullName>
    </submittedName>
</protein>